<accession>A0A2U1N0D7</accession>
<protein>
    <submittedName>
        <fullName evidence="2">Phytosulfokine</fullName>
    </submittedName>
</protein>
<dbReference type="Pfam" id="PF13966">
    <property type="entry name" value="zf-RVT"/>
    <property type="match status" value="1"/>
</dbReference>
<gene>
    <name evidence="2" type="ORF">CTI12_AA323080</name>
</gene>
<reference evidence="2 3" key="1">
    <citation type="journal article" date="2018" name="Mol. Plant">
        <title>The genome of Artemisia annua provides insight into the evolution of Asteraceae family and artemisinin biosynthesis.</title>
        <authorList>
            <person name="Shen Q."/>
            <person name="Zhang L."/>
            <person name="Liao Z."/>
            <person name="Wang S."/>
            <person name="Yan T."/>
            <person name="Shi P."/>
            <person name="Liu M."/>
            <person name="Fu X."/>
            <person name="Pan Q."/>
            <person name="Wang Y."/>
            <person name="Lv Z."/>
            <person name="Lu X."/>
            <person name="Zhang F."/>
            <person name="Jiang W."/>
            <person name="Ma Y."/>
            <person name="Chen M."/>
            <person name="Hao X."/>
            <person name="Li L."/>
            <person name="Tang Y."/>
            <person name="Lv G."/>
            <person name="Zhou Y."/>
            <person name="Sun X."/>
            <person name="Brodelius P.E."/>
            <person name="Rose J.K.C."/>
            <person name="Tang K."/>
        </authorList>
    </citation>
    <scope>NUCLEOTIDE SEQUENCE [LARGE SCALE GENOMIC DNA]</scope>
    <source>
        <strain evidence="3">cv. Huhao1</strain>
        <tissue evidence="2">Leaf</tissue>
    </source>
</reference>
<feature type="domain" description="Reverse transcriptase zinc-binding" evidence="1">
    <location>
        <begin position="13"/>
        <end position="74"/>
    </location>
</feature>
<dbReference type="InterPro" id="IPR026960">
    <property type="entry name" value="RVT-Znf"/>
</dbReference>
<dbReference type="STRING" id="35608.A0A2U1N0D7"/>
<dbReference type="Proteomes" id="UP000245207">
    <property type="component" value="Unassembled WGS sequence"/>
</dbReference>
<name>A0A2U1N0D7_ARTAN</name>
<proteinExistence type="predicted"/>
<sequence>MIWRSGTGNDGAFSVKQTYCDLSVEEETVKWSKLVWFSQNIPKHVFIMWLAIQNKLITQVKIRNWGSYDMMCVIMDWNDLVNWCTRLYNSNSIGSVVRRIGLAASVYYILQEMIWRMFKGVHRSIDELFSQLCETVKVRLLSLKVKPSNVFLKVQNEWNITLDIIGKYSFAKTDVKGCLDQEV</sequence>
<dbReference type="OrthoDB" id="1748960at2759"/>
<evidence type="ECO:0000313" key="2">
    <source>
        <dbReference type="EMBL" id="PWA66953.1"/>
    </source>
</evidence>
<comment type="caution">
    <text evidence="2">The sequence shown here is derived from an EMBL/GenBank/DDBJ whole genome shotgun (WGS) entry which is preliminary data.</text>
</comment>
<evidence type="ECO:0000313" key="3">
    <source>
        <dbReference type="Proteomes" id="UP000245207"/>
    </source>
</evidence>
<organism evidence="2 3">
    <name type="scientific">Artemisia annua</name>
    <name type="common">Sweet wormwood</name>
    <dbReference type="NCBI Taxonomy" id="35608"/>
    <lineage>
        <taxon>Eukaryota</taxon>
        <taxon>Viridiplantae</taxon>
        <taxon>Streptophyta</taxon>
        <taxon>Embryophyta</taxon>
        <taxon>Tracheophyta</taxon>
        <taxon>Spermatophyta</taxon>
        <taxon>Magnoliopsida</taxon>
        <taxon>eudicotyledons</taxon>
        <taxon>Gunneridae</taxon>
        <taxon>Pentapetalae</taxon>
        <taxon>asterids</taxon>
        <taxon>campanulids</taxon>
        <taxon>Asterales</taxon>
        <taxon>Asteraceae</taxon>
        <taxon>Asteroideae</taxon>
        <taxon>Anthemideae</taxon>
        <taxon>Artemisiinae</taxon>
        <taxon>Artemisia</taxon>
    </lineage>
</organism>
<dbReference type="AlphaFoldDB" id="A0A2U1N0D7"/>
<keyword evidence="3" id="KW-1185">Reference proteome</keyword>
<dbReference type="EMBL" id="PKPP01003929">
    <property type="protein sequence ID" value="PWA66953.1"/>
    <property type="molecule type" value="Genomic_DNA"/>
</dbReference>
<evidence type="ECO:0000259" key="1">
    <source>
        <dbReference type="Pfam" id="PF13966"/>
    </source>
</evidence>